<feature type="chain" id="PRO_5003155497" description="Putative auto-transporter adhesin head GIN domain-containing protein" evidence="2">
    <location>
        <begin position="21"/>
        <end position="386"/>
    </location>
</feature>
<organism evidence="5">
    <name type="scientific">Chlorella variabilis</name>
    <name type="common">Green alga</name>
    <dbReference type="NCBI Taxonomy" id="554065"/>
    <lineage>
        <taxon>Eukaryota</taxon>
        <taxon>Viridiplantae</taxon>
        <taxon>Chlorophyta</taxon>
        <taxon>core chlorophytes</taxon>
        <taxon>Trebouxiophyceae</taxon>
        <taxon>Chlorellales</taxon>
        <taxon>Chlorellaceae</taxon>
        <taxon>Chlorella clade</taxon>
        <taxon>Chlorella</taxon>
    </lineage>
</organism>
<dbReference type="RefSeq" id="XP_005850696.1">
    <property type="nucleotide sequence ID" value="XM_005850634.1"/>
</dbReference>
<evidence type="ECO:0000313" key="5">
    <source>
        <dbReference type="Proteomes" id="UP000008141"/>
    </source>
</evidence>
<gene>
    <name evidence="4" type="ORF">CHLNCDRAFT_140773</name>
</gene>
<reference evidence="4 5" key="1">
    <citation type="journal article" date="2010" name="Plant Cell">
        <title>The Chlorella variabilis NC64A genome reveals adaptation to photosymbiosis, coevolution with viruses, and cryptic sex.</title>
        <authorList>
            <person name="Blanc G."/>
            <person name="Duncan G."/>
            <person name="Agarkova I."/>
            <person name="Borodovsky M."/>
            <person name="Gurnon J."/>
            <person name="Kuo A."/>
            <person name="Lindquist E."/>
            <person name="Lucas S."/>
            <person name="Pangilinan J."/>
            <person name="Polle J."/>
            <person name="Salamov A."/>
            <person name="Terry A."/>
            <person name="Yamada T."/>
            <person name="Dunigan D.D."/>
            <person name="Grigoriev I.V."/>
            <person name="Claverie J.M."/>
            <person name="Van Etten J.L."/>
        </authorList>
    </citation>
    <scope>NUCLEOTIDE SEQUENCE [LARGE SCALE GENOMIC DNA]</scope>
    <source>
        <strain evidence="4 5">NC64A</strain>
    </source>
</reference>
<dbReference type="EMBL" id="GL433837">
    <property type="protein sequence ID" value="EFN58594.1"/>
    <property type="molecule type" value="Genomic_DNA"/>
</dbReference>
<evidence type="ECO:0000256" key="2">
    <source>
        <dbReference type="SAM" id="SignalP"/>
    </source>
</evidence>
<dbReference type="AlphaFoldDB" id="E1Z665"/>
<dbReference type="Gene3D" id="2.160.20.120">
    <property type="match status" value="1"/>
</dbReference>
<protein>
    <recommendedName>
        <fullName evidence="3">Putative auto-transporter adhesin head GIN domain-containing protein</fullName>
    </recommendedName>
</protein>
<dbReference type="OrthoDB" id="513588at2759"/>
<evidence type="ECO:0000313" key="4">
    <source>
        <dbReference type="EMBL" id="EFN58594.1"/>
    </source>
</evidence>
<feature type="compositionally biased region" description="Low complexity" evidence="1">
    <location>
        <begin position="330"/>
        <end position="343"/>
    </location>
</feature>
<feature type="signal peptide" evidence="2">
    <location>
        <begin position="1"/>
        <end position="20"/>
    </location>
</feature>
<feature type="compositionally biased region" description="Polar residues" evidence="1">
    <location>
        <begin position="344"/>
        <end position="364"/>
    </location>
</feature>
<dbReference type="InterPro" id="IPR021255">
    <property type="entry name" value="DUF2807"/>
</dbReference>
<dbReference type="KEGG" id="cvr:CHLNCDRAFT_140773"/>
<dbReference type="GeneID" id="17358380"/>
<dbReference type="InParanoid" id="E1Z665"/>
<feature type="domain" description="Putative auto-transporter adhesin head GIN" evidence="3">
    <location>
        <begin position="54"/>
        <end position="195"/>
    </location>
</feature>
<keyword evidence="5" id="KW-1185">Reference proteome</keyword>
<proteinExistence type="predicted"/>
<sequence length="386" mass="39165">MRALCLLACTAALVLGLAHAQQPADSSTAPIQELPAFSRLQACVPFNVLVQPSLADGPAYGLQVDAAPEVEQALSAIVQGEALLLETDSFVTQEPIKVVVYLPPERLAALDLLGFGGSIYVNQGEPTGGGSAAVLRMPSSFDVDSFTLRLGTGGGSAYVFNITAANASVQTQSNGQVVLTGSYGNVDLTASGISTAVNVDLSGISDVYLQPASTDVQIAGRGTGISTVVYTQGQCSVQSAFLLSSPCQQSSAINLQVPSPSWTQGLTAVGSFSCGLGEGFLSQAPQGLPSFQAPELQFPTFQPTPITTAQMVPAAQAAAPAPTPVPAAPAEPAAAPAPTETPTGSQFQAGSVTPQATRAQSAATGQSELGELRLLLAHKGLGLGLM</sequence>
<feature type="region of interest" description="Disordered" evidence="1">
    <location>
        <begin position="315"/>
        <end position="364"/>
    </location>
</feature>
<keyword evidence="2" id="KW-0732">Signal</keyword>
<dbReference type="Pfam" id="PF10988">
    <property type="entry name" value="DUF2807"/>
    <property type="match status" value="1"/>
</dbReference>
<evidence type="ECO:0000256" key="1">
    <source>
        <dbReference type="SAM" id="MobiDB-lite"/>
    </source>
</evidence>
<name>E1Z665_CHLVA</name>
<evidence type="ECO:0000259" key="3">
    <source>
        <dbReference type="Pfam" id="PF10988"/>
    </source>
</evidence>
<dbReference type="Proteomes" id="UP000008141">
    <property type="component" value="Unassembled WGS sequence"/>
</dbReference>
<accession>E1Z665</accession>